<keyword evidence="9" id="KW-0249">Electron transport</keyword>
<proteinExistence type="inferred from homology"/>
<evidence type="ECO:0000256" key="12">
    <source>
        <dbReference type="ARBA" id="ARBA00023160"/>
    </source>
</evidence>
<evidence type="ECO:0000256" key="8">
    <source>
        <dbReference type="ARBA" id="ARBA00022946"/>
    </source>
</evidence>
<reference evidence="15 16" key="1">
    <citation type="submission" date="2021-06" db="EMBL/GenBank/DDBJ databases">
        <title>Caerostris darwini draft genome.</title>
        <authorList>
            <person name="Kono N."/>
            <person name="Arakawa K."/>
        </authorList>
    </citation>
    <scope>NUCLEOTIDE SEQUENCE [LARGE SCALE GENOMIC DNA]</scope>
</reference>
<organism evidence="15 16">
    <name type="scientific">Caerostris darwini</name>
    <dbReference type="NCBI Taxonomy" id="1538125"/>
    <lineage>
        <taxon>Eukaryota</taxon>
        <taxon>Metazoa</taxon>
        <taxon>Ecdysozoa</taxon>
        <taxon>Arthropoda</taxon>
        <taxon>Chelicerata</taxon>
        <taxon>Arachnida</taxon>
        <taxon>Araneae</taxon>
        <taxon>Araneomorphae</taxon>
        <taxon>Entelegynae</taxon>
        <taxon>Araneoidea</taxon>
        <taxon>Araneidae</taxon>
        <taxon>Caerostris</taxon>
    </lineage>
</organism>
<dbReference type="EMBL" id="BPLQ01010586">
    <property type="protein sequence ID" value="GIY51753.1"/>
    <property type="molecule type" value="Genomic_DNA"/>
</dbReference>
<comment type="subcellular location">
    <subcellularLocation>
        <location evidence="1">Mitochondrion</location>
    </subcellularLocation>
</comment>
<comment type="similarity">
    <text evidence="2">Belongs to the acyl carrier protein (ACP) family.</text>
</comment>
<evidence type="ECO:0000256" key="10">
    <source>
        <dbReference type="ARBA" id="ARBA00023098"/>
    </source>
</evidence>
<gene>
    <name evidence="15" type="primary">ND-ACP</name>
    <name evidence="15" type="ORF">CDAR_288401</name>
</gene>
<keyword evidence="12 13" id="KW-0275">Fatty acid biosynthesis</keyword>
<protein>
    <recommendedName>
        <fullName evidence="13">Acyl carrier protein</fullName>
    </recommendedName>
</protein>
<name>A0AAV4U1T3_9ARAC</name>
<dbReference type="Proteomes" id="UP001054837">
    <property type="component" value="Unassembled WGS sequence"/>
</dbReference>
<dbReference type="PANTHER" id="PTHR20863">
    <property type="entry name" value="ACYL CARRIER PROTEIN"/>
    <property type="match status" value="1"/>
</dbReference>
<evidence type="ECO:0000256" key="1">
    <source>
        <dbReference type="ARBA" id="ARBA00004173"/>
    </source>
</evidence>
<evidence type="ECO:0000313" key="16">
    <source>
        <dbReference type="Proteomes" id="UP001054837"/>
    </source>
</evidence>
<keyword evidence="5 13" id="KW-0444">Lipid biosynthesis</keyword>
<keyword evidence="11" id="KW-0496">Mitochondrion</keyword>
<keyword evidence="3" id="KW-0813">Transport</keyword>
<evidence type="ECO:0000256" key="2">
    <source>
        <dbReference type="ARBA" id="ARBA00010930"/>
    </source>
</evidence>
<dbReference type="InterPro" id="IPR009081">
    <property type="entry name" value="PP-bd_ACP"/>
</dbReference>
<keyword evidence="4 13" id="KW-0596">Phosphopantetheine</keyword>
<dbReference type="InterPro" id="IPR036736">
    <property type="entry name" value="ACP-like_sf"/>
</dbReference>
<evidence type="ECO:0000256" key="4">
    <source>
        <dbReference type="ARBA" id="ARBA00022450"/>
    </source>
</evidence>
<dbReference type="GO" id="GO:0000036">
    <property type="term" value="F:acyl carrier activity"/>
    <property type="evidence" value="ECO:0007669"/>
    <property type="project" value="TreeGrafter"/>
</dbReference>
<comment type="function">
    <text evidence="13">Carrier of the growing fatty acid chain in fatty acid biosynthesis.</text>
</comment>
<dbReference type="Pfam" id="PF00550">
    <property type="entry name" value="PP-binding"/>
    <property type="match status" value="1"/>
</dbReference>
<dbReference type="SUPFAM" id="SSF47336">
    <property type="entry name" value="ACP-like"/>
    <property type="match status" value="1"/>
</dbReference>
<keyword evidence="6" id="KW-0597">Phosphoprotein</keyword>
<evidence type="ECO:0000256" key="11">
    <source>
        <dbReference type="ARBA" id="ARBA00023128"/>
    </source>
</evidence>
<dbReference type="GO" id="GO:0005739">
    <property type="term" value="C:mitochondrion"/>
    <property type="evidence" value="ECO:0007669"/>
    <property type="project" value="UniProtKB-SubCell"/>
</dbReference>
<dbReference type="PANTHER" id="PTHR20863:SF28">
    <property type="entry name" value="ACYL CARRIER PROTEIN, MITOCHONDRIAL"/>
    <property type="match status" value="1"/>
</dbReference>
<evidence type="ECO:0000313" key="15">
    <source>
        <dbReference type="EMBL" id="GIY51753.1"/>
    </source>
</evidence>
<evidence type="ECO:0000256" key="13">
    <source>
        <dbReference type="RuleBase" id="RU000722"/>
    </source>
</evidence>
<dbReference type="PROSITE" id="PS50075">
    <property type="entry name" value="CARRIER"/>
    <property type="match status" value="1"/>
</dbReference>
<dbReference type="GO" id="GO:0000035">
    <property type="term" value="F:acyl binding"/>
    <property type="evidence" value="ECO:0007669"/>
    <property type="project" value="TreeGrafter"/>
</dbReference>
<sequence length="147" mass="17237">MLTYSVMNNLIKRNNKWLPIASNLLFNRRNYIKLHGCNLLKNNTKVLAVPLVLPIRMGGSFHKPYTLKHIEERVLLVLKLCDYFNPDTLTLDTHFTNDLGLNSLDHVEIIVAIEDEFDFEIPEEHAPRLMKPKDIVRYVADRFDIYE</sequence>
<evidence type="ECO:0000256" key="7">
    <source>
        <dbReference type="ARBA" id="ARBA00022832"/>
    </source>
</evidence>
<evidence type="ECO:0000256" key="5">
    <source>
        <dbReference type="ARBA" id="ARBA00022516"/>
    </source>
</evidence>
<accession>A0AAV4U1T3</accession>
<evidence type="ECO:0000256" key="9">
    <source>
        <dbReference type="ARBA" id="ARBA00022982"/>
    </source>
</evidence>
<keyword evidence="8" id="KW-0809">Transit peptide</keyword>
<evidence type="ECO:0000256" key="3">
    <source>
        <dbReference type="ARBA" id="ARBA00022448"/>
    </source>
</evidence>
<comment type="caution">
    <text evidence="15">The sequence shown here is derived from an EMBL/GenBank/DDBJ whole genome shotgun (WGS) entry which is preliminary data.</text>
</comment>
<keyword evidence="16" id="KW-1185">Reference proteome</keyword>
<feature type="domain" description="Carrier" evidence="14">
    <location>
        <begin position="68"/>
        <end position="143"/>
    </location>
</feature>
<evidence type="ECO:0000256" key="6">
    <source>
        <dbReference type="ARBA" id="ARBA00022553"/>
    </source>
</evidence>
<keyword evidence="10" id="KW-0443">Lipid metabolism</keyword>
<keyword evidence="7" id="KW-0276">Fatty acid metabolism</keyword>
<dbReference type="HAMAP" id="MF_01217">
    <property type="entry name" value="Acyl_carrier"/>
    <property type="match status" value="1"/>
</dbReference>
<evidence type="ECO:0000259" key="14">
    <source>
        <dbReference type="PROSITE" id="PS50075"/>
    </source>
</evidence>
<dbReference type="AlphaFoldDB" id="A0AAV4U1T3"/>
<dbReference type="InterPro" id="IPR003231">
    <property type="entry name" value="ACP"/>
</dbReference>
<dbReference type="Gene3D" id="1.10.1200.10">
    <property type="entry name" value="ACP-like"/>
    <property type="match status" value="1"/>
</dbReference>